<proteinExistence type="predicted"/>
<dbReference type="Pfam" id="PF13550">
    <property type="entry name" value="Phage-tail_3"/>
    <property type="match status" value="1"/>
</dbReference>
<dbReference type="RefSeq" id="WP_232477957.1">
    <property type="nucleotide sequence ID" value="NZ_FCOX02000052.1"/>
</dbReference>
<organism evidence="3 4">
    <name type="scientific">Caballeronia calidae</name>
    <dbReference type="NCBI Taxonomy" id="1777139"/>
    <lineage>
        <taxon>Bacteria</taxon>
        <taxon>Pseudomonadati</taxon>
        <taxon>Pseudomonadota</taxon>
        <taxon>Betaproteobacteria</taxon>
        <taxon>Burkholderiales</taxon>
        <taxon>Burkholderiaceae</taxon>
        <taxon>Caballeronia</taxon>
    </lineage>
</organism>
<protein>
    <submittedName>
        <fullName evidence="3">Host specificity protein J</fullName>
    </submittedName>
</protein>
<dbReference type="InterPro" id="IPR055385">
    <property type="entry name" value="GpJ_HDII-ins2"/>
</dbReference>
<dbReference type="Pfam" id="PF24801">
    <property type="entry name" value="FNIII-A_GpJ"/>
    <property type="match status" value="1"/>
</dbReference>
<reference evidence="3" key="1">
    <citation type="submission" date="2016-01" db="EMBL/GenBank/DDBJ databases">
        <authorList>
            <person name="Peeters C."/>
        </authorList>
    </citation>
    <scope>NUCLEOTIDE SEQUENCE</scope>
    <source>
        <strain evidence="3">LMG 29321</strain>
    </source>
</reference>
<evidence type="ECO:0000313" key="4">
    <source>
        <dbReference type="Proteomes" id="UP000071859"/>
    </source>
</evidence>
<gene>
    <name evidence="3" type="ORF">AWB78_06493</name>
</gene>
<feature type="domain" description="Tip attachment protein J HDII-ins2" evidence="2">
    <location>
        <begin position="1"/>
        <end position="84"/>
    </location>
</feature>
<dbReference type="InterPro" id="IPR032876">
    <property type="entry name" value="J_dom"/>
</dbReference>
<dbReference type="Proteomes" id="UP000071859">
    <property type="component" value="Unassembled WGS sequence"/>
</dbReference>
<dbReference type="PANTHER" id="PTHR36251:SF2">
    <property type="entry name" value="GIFSY-2 PROPHAGE HOST SPECIFICITY PROTEIN J, PHAGE LAMBDA"/>
    <property type="match status" value="1"/>
</dbReference>
<name>A0A158E826_9BURK</name>
<evidence type="ECO:0000313" key="3">
    <source>
        <dbReference type="EMBL" id="SAL03051.1"/>
    </source>
</evidence>
<keyword evidence="4" id="KW-1185">Reference proteome</keyword>
<evidence type="ECO:0000259" key="1">
    <source>
        <dbReference type="Pfam" id="PF13550"/>
    </source>
</evidence>
<comment type="caution">
    <text evidence="3">The sequence shown here is derived from an EMBL/GenBank/DDBJ whole genome shotgun (WGS) entry which is preliminary data.</text>
</comment>
<accession>A0A158E826</accession>
<evidence type="ECO:0000259" key="2">
    <source>
        <dbReference type="Pfam" id="PF24801"/>
    </source>
</evidence>
<dbReference type="PANTHER" id="PTHR36251">
    <property type="entry name" value="FELS-1 PROPHAGE HOST SPECIFICITY PROTEIN-RELATED"/>
    <property type="match status" value="1"/>
</dbReference>
<feature type="domain" description="Tip attachment protein J" evidence="1">
    <location>
        <begin position="208"/>
        <end position="363"/>
    </location>
</feature>
<dbReference type="EMBL" id="FCOX02000052">
    <property type="protein sequence ID" value="SAL03051.1"/>
    <property type="molecule type" value="Genomic_DNA"/>
</dbReference>
<dbReference type="AlphaFoldDB" id="A0A158E826"/>
<dbReference type="InterPro" id="IPR053171">
    <property type="entry name" value="Viral_Tip_Attach_Protein"/>
</dbReference>
<sequence length="960" mass="104727">MSGATVQLAIEAQRNGGGFQRLYTDTITGKTTSRYQRSYRIDLQSRFGQIGGTFDFRVVRITPDATTTYVTDKFQWETMTEIVDNMLMYPYSALCGVQIDASSFKSVPKLAFDIKMRRVQIPTNYDPVTRVCTGVWDGTFKIAWTDNPAWIVYDLAVTKRFGLGGYLSANLIDKWTLYNIGKYCDGLVPDGLGGMEPRYTCNVYVQTRSEAIGLLQQFASIFNGVIFWTGGTLSFAADMPGDVTVNYNRSNVIDGAFNYVGTPLNQRHTTALVTWNDPANKCQQVQEYVEGDQTAINQWGIRPLEVQAFGCISRGQAHRIGNWALLSERLLGETVSFKTGINGAWSRPGDIFSTTDETRAGLRMGGRVIEATTTEIHIDAPIEIGIAQFSVMLPNGTFETRTTNNAYGLNDRVTVAPGFSVAPARGSVWSYQASNVVNEQWRCVSVLEDEDGNIEIGGVAYRADKFAAIEEGLQLQPLPTSVIDPFNIGPCTELKVTESKYAMSPVVVGARATFSWLAPLGAVRFIVVYQNGDDAPVTVQSGMASIDVQPTEEGPWTFSVWALNAIGVRSVVATIQVQLRALNQPPGDVQGFQLDIYNDGAQLAWRPATDLDVLVGGQIQIRYSTRLTTAVTWEEASPITQFAGSQTSGFSPLMKGTYLAKFVNSSEAFSTNPAYVISTTGPLRDYNLIVDQAQQPTFAGTKVSCEVRTGVLYLSQKPDRTAVATHAEYYFSPTYLDLGKVYTIRCSAYVDGAIYSLLDDVDTWPDFDARLDVDGSKIDQGGAMVMVSMTNKDPATAQATDWSPYKRLVVSDLTFRAVRFILQMTVPDLTTGIGIVSLGVKVDVPDRIESRNNVAIAAAGIAITFTVPFKDAPAISIIAQGLASGDKWTITNQTATGFTIAFQNSSGTGIAKTCDWIARGYGYQHVALSGLGYSDLLSADLDKLLAQRAAIGPVMLKHGE</sequence>